<dbReference type="EMBL" id="JAHLUH010000010">
    <property type="protein sequence ID" value="KAG7726153.1"/>
    <property type="molecule type" value="Genomic_DNA"/>
</dbReference>
<evidence type="ECO:0000313" key="4">
    <source>
        <dbReference type="EMBL" id="KAG7726153.1"/>
    </source>
</evidence>
<proteinExistence type="predicted"/>
<sequence>MAKLSENSPSGAKTALKRIEHGLAYKHETRKPSFRRRSLSPQKTQSLAVSPARVPLTCIKEPLNSKLAPIALGKHDLRKALSTAEKENDDNNTIDTDKIEMLDVESDAVEVQSSPVGAHQNRMNHKRHMDTPLLVSGAKKMHLGDESFQTPLRPDSKTRVTPHREHHSRLMNDSDIDLYNASTENPVLDPQNSPLANVSHGQLLEDKIDGETEVINGLKHRGTQINDISAIAADSSLDRHEDTSDSEGEQDERMSPVKLSQKISALDVFSAMIDQEDEIEDFELVSGEEAEERPVFTSSQLEQIKSSMQSSIDALKAEVAVQSEKLVSTEATLASVSAQLETESGEKRRLLNEKGELIAELQSYKQSIQASNARISQLESRVKFHESKLEKLKTIYSQLMGTAKNFESELADKTARITDLEIAVTSLKEEKAVLSNEKIELSSALELRLNEIEQLTKEKESLENQLKNMSSNSESALKKTEDLVKELDTKTKDAAELRNKLDEQAIKIEGLELDLSQAGEKLNAYQEELKSGVDKIIALENELGAVRSELESLEEKKTLLEDENTSLKEVMGHRRDEIKRLKAEKEELSQQLSNRKDQNTEELLEKLREEMNALRGSTEAQINELSANLEAKNEKLVEAKTEASTMKQRVTTLESQLAEANAKIQEHDKNLEQQLEKLAQDLYLQYSAKHEQKVAILKKGYEMKWMNKLKKLNKENEQLRSELEGFKRRLEVENNEKKQLVKLWEEYVSLESNDKANALPDFIKKAED</sequence>
<feature type="region of interest" description="Disordered" evidence="3">
    <location>
        <begin position="146"/>
        <end position="166"/>
    </location>
</feature>
<feature type="region of interest" description="Disordered" evidence="3">
    <location>
        <begin position="233"/>
        <end position="257"/>
    </location>
</feature>
<evidence type="ECO:0000256" key="1">
    <source>
        <dbReference type="ARBA" id="ARBA00023054"/>
    </source>
</evidence>
<feature type="compositionally biased region" description="Polar residues" evidence="3">
    <location>
        <begin position="1"/>
        <end position="11"/>
    </location>
</feature>
<feature type="region of interest" description="Disordered" evidence="3">
    <location>
        <begin position="1"/>
        <end position="50"/>
    </location>
</feature>
<dbReference type="Gene3D" id="1.10.287.1490">
    <property type="match status" value="1"/>
</dbReference>
<dbReference type="Proteomes" id="UP000738402">
    <property type="component" value="Unassembled WGS sequence"/>
</dbReference>
<comment type="caution">
    <text evidence="4">The sequence shown here is derived from an EMBL/GenBank/DDBJ whole genome shotgun (WGS) entry which is preliminary data.</text>
</comment>
<feature type="compositionally biased region" description="Polar residues" evidence="3">
    <location>
        <begin position="39"/>
        <end position="48"/>
    </location>
</feature>
<keyword evidence="1 2" id="KW-0175">Coiled coil</keyword>
<evidence type="ECO:0000313" key="5">
    <source>
        <dbReference type="Proteomes" id="UP000738402"/>
    </source>
</evidence>
<evidence type="ECO:0000256" key="3">
    <source>
        <dbReference type="SAM" id="MobiDB-lite"/>
    </source>
</evidence>
<gene>
    <name evidence="4" type="ORF">KL933_003595</name>
</gene>
<dbReference type="GO" id="GO:0005856">
    <property type="term" value="C:cytoskeleton"/>
    <property type="evidence" value="ECO:0007669"/>
    <property type="project" value="TreeGrafter"/>
</dbReference>
<dbReference type="PANTHER" id="PTHR32083:SF48">
    <property type="entry name" value="TRANS-GOLGI NETWORK-LOCALIZED SYP41-INTERACTING PROTEIN 1"/>
    <property type="match status" value="1"/>
</dbReference>
<protein>
    <submittedName>
        <fullName evidence="4">Uncharacterized protein</fullName>
    </submittedName>
</protein>
<accession>A0AAN6D3L1</accession>
<reference evidence="4" key="1">
    <citation type="journal article" date="2021" name="G3 (Bethesda)">
        <title>Genomic diversity, chromosomal rearrangements, and interspecies hybridization in the ogataea polymorpha species complex.</title>
        <authorList>
            <person name="Hanson S.J."/>
            <person name="Cinneide E.O."/>
            <person name="Salzberg L.I."/>
            <person name="Wolfe K.H."/>
            <person name="McGowan J."/>
            <person name="Fitzpatrick D.A."/>
            <person name="Matlin K."/>
        </authorList>
    </citation>
    <scope>NUCLEOTIDE SEQUENCE</scope>
    <source>
        <strain evidence="4">83-405-1</strain>
    </source>
</reference>
<dbReference type="InterPro" id="IPR024312">
    <property type="entry name" value="TACC_fungi"/>
</dbReference>
<dbReference type="Pfam" id="PF12709">
    <property type="entry name" value="Fungal_TACC"/>
    <property type="match status" value="1"/>
</dbReference>
<dbReference type="PANTHER" id="PTHR32083">
    <property type="entry name" value="CILIA AND FLAGELLA-ASSOCIATED PROTEIN 58-RELATED"/>
    <property type="match status" value="1"/>
</dbReference>
<name>A0AAN6D3L1_9ASCO</name>
<feature type="coiled-coil region" evidence="2">
    <location>
        <begin position="347"/>
        <end position="743"/>
    </location>
</feature>
<feature type="compositionally biased region" description="Basic and acidic residues" evidence="3">
    <location>
        <begin position="17"/>
        <end position="31"/>
    </location>
</feature>
<dbReference type="Gene3D" id="1.20.5.340">
    <property type="match status" value="1"/>
</dbReference>
<evidence type="ECO:0000256" key="2">
    <source>
        <dbReference type="SAM" id="Coils"/>
    </source>
</evidence>
<dbReference type="AlphaFoldDB" id="A0AAN6D3L1"/>
<organism evidence="4 5">
    <name type="scientific">Ogataea haglerorum</name>
    <dbReference type="NCBI Taxonomy" id="1937702"/>
    <lineage>
        <taxon>Eukaryota</taxon>
        <taxon>Fungi</taxon>
        <taxon>Dikarya</taxon>
        <taxon>Ascomycota</taxon>
        <taxon>Saccharomycotina</taxon>
        <taxon>Pichiomycetes</taxon>
        <taxon>Pichiales</taxon>
        <taxon>Pichiaceae</taxon>
        <taxon>Ogataea</taxon>
    </lineage>
</organism>